<keyword evidence="6" id="KW-0732">Signal</keyword>
<keyword evidence="5 8" id="KW-0413">Isomerase</keyword>
<feature type="signal peptide" evidence="6">
    <location>
        <begin position="1"/>
        <end position="27"/>
    </location>
</feature>
<dbReference type="Pfam" id="PF13616">
    <property type="entry name" value="Rotamase_3"/>
    <property type="match status" value="1"/>
</dbReference>
<name>A0A1V3A090_9GAMM</name>
<evidence type="ECO:0000256" key="2">
    <source>
        <dbReference type="ARBA" id="ARBA00007656"/>
    </source>
</evidence>
<dbReference type="SUPFAM" id="SSF109998">
    <property type="entry name" value="Triger factor/SurA peptide-binding domain-like"/>
    <property type="match status" value="1"/>
</dbReference>
<dbReference type="EC" id="5.2.1.8" evidence="3"/>
<feature type="domain" description="PpiC" evidence="7">
    <location>
        <begin position="155"/>
        <end position="246"/>
    </location>
</feature>
<keyword evidence="4 5" id="KW-0697">Rotamase</keyword>
<dbReference type="Gene3D" id="3.10.50.40">
    <property type="match status" value="1"/>
</dbReference>
<dbReference type="Proteomes" id="UP000189177">
    <property type="component" value="Unassembled WGS sequence"/>
</dbReference>
<gene>
    <name evidence="8" type="ORF">B1A74_05220</name>
</gene>
<dbReference type="InterPro" id="IPR050245">
    <property type="entry name" value="PrsA_foldase"/>
</dbReference>
<comment type="caution">
    <text evidence="8">The sequence shown here is derived from an EMBL/GenBank/DDBJ whole genome shotgun (WGS) entry which is preliminary data.</text>
</comment>
<dbReference type="RefSeq" id="WP_077243978.1">
    <property type="nucleotide sequence ID" value="NZ_MUZR01000014.1"/>
</dbReference>
<dbReference type="InterPro" id="IPR023058">
    <property type="entry name" value="PPIase_PpiC_CS"/>
</dbReference>
<comment type="similarity">
    <text evidence="2">Belongs to the PpiC/parvulin rotamase family.</text>
</comment>
<evidence type="ECO:0000313" key="9">
    <source>
        <dbReference type="Proteomes" id="UP000189177"/>
    </source>
</evidence>
<dbReference type="AlphaFoldDB" id="A0A1V3A090"/>
<evidence type="ECO:0000256" key="4">
    <source>
        <dbReference type="ARBA" id="ARBA00023110"/>
    </source>
</evidence>
<evidence type="ECO:0000256" key="5">
    <source>
        <dbReference type="PROSITE-ProRule" id="PRU00278"/>
    </source>
</evidence>
<dbReference type="SUPFAM" id="SSF54534">
    <property type="entry name" value="FKBP-like"/>
    <property type="match status" value="1"/>
</dbReference>
<organism evidence="8 9">
    <name type="scientific">Thioalkalivibrio halophilus</name>
    <dbReference type="NCBI Taxonomy" id="252474"/>
    <lineage>
        <taxon>Bacteria</taxon>
        <taxon>Pseudomonadati</taxon>
        <taxon>Pseudomonadota</taxon>
        <taxon>Gammaproteobacteria</taxon>
        <taxon>Chromatiales</taxon>
        <taxon>Ectothiorhodospiraceae</taxon>
        <taxon>Thioalkalivibrio</taxon>
    </lineage>
</organism>
<evidence type="ECO:0000256" key="6">
    <source>
        <dbReference type="SAM" id="SignalP"/>
    </source>
</evidence>
<sequence length="292" mass="32433">MAASTFPLPAPRGLLAAAILVAVTSLAACGDGPRDDERNGHETGAATTTEDAEILARIDGEPITRADVFTYSGLDDAPGMAGDDGVLDELISLRLLRQEAERRGLHEEEETRRILEMVRTNFLASEMMERMTAELELTEDDLRAEYERQVEQMAAEEYRARHILVESEETARDLLAELEDGVSFAELAEAHSTDPGSAQRGGDLGWFEAGRMVPAFSDAVQRLEPGETTTDPVESRFGWHLIRLEETRPVDPPPMEDVRAELIEILESRAIQEEIERLREAARIEIPERPAN</sequence>
<comment type="catalytic activity">
    <reaction evidence="1">
        <text>[protein]-peptidylproline (omega=180) = [protein]-peptidylproline (omega=0)</text>
        <dbReference type="Rhea" id="RHEA:16237"/>
        <dbReference type="Rhea" id="RHEA-COMP:10747"/>
        <dbReference type="Rhea" id="RHEA-COMP:10748"/>
        <dbReference type="ChEBI" id="CHEBI:83833"/>
        <dbReference type="ChEBI" id="CHEBI:83834"/>
        <dbReference type="EC" id="5.2.1.8"/>
    </reaction>
</comment>
<proteinExistence type="inferred from homology"/>
<dbReference type="InterPro" id="IPR046357">
    <property type="entry name" value="PPIase_dom_sf"/>
</dbReference>
<accession>A0A1V3A090</accession>
<dbReference type="EMBL" id="MUZR01000014">
    <property type="protein sequence ID" value="OOC10503.1"/>
    <property type="molecule type" value="Genomic_DNA"/>
</dbReference>
<keyword evidence="9" id="KW-1185">Reference proteome</keyword>
<dbReference type="PROSITE" id="PS50198">
    <property type="entry name" value="PPIC_PPIASE_2"/>
    <property type="match status" value="1"/>
</dbReference>
<evidence type="ECO:0000259" key="7">
    <source>
        <dbReference type="PROSITE" id="PS50198"/>
    </source>
</evidence>
<dbReference type="OrthoDB" id="14196at2"/>
<dbReference type="STRING" id="252474.B1A74_05220"/>
<protein>
    <recommendedName>
        <fullName evidence="3">peptidylprolyl isomerase</fullName>
        <ecNumber evidence="3">5.2.1.8</ecNumber>
    </recommendedName>
</protein>
<evidence type="ECO:0000313" key="8">
    <source>
        <dbReference type="EMBL" id="OOC10503.1"/>
    </source>
</evidence>
<reference evidence="8 9" key="1">
    <citation type="submission" date="2017-02" db="EMBL/GenBank/DDBJ databases">
        <title>Genomic diversity within the haloalkaliphilic genus Thioalkalivibrio.</title>
        <authorList>
            <person name="Ahn A.-C."/>
            <person name="Meier-Kolthoff J."/>
            <person name="Overmars L."/>
            <person name="Richter M."/>
            <person name="Woyke T."/>
            <person name="Sorokin D.Y."/>
            <person name="Muyzer G."/>
        </authorList>
    </citation>
    <scope>NUCLEOTIDE SEQUENCE [LARGE SCALE GENOMIC DNA]</scope>
    <source>
        <strain evidence="8 9">HL17</strain>
    </source>
</reference>
<dbReference type="InterPro" id="IPR000297">
    <property type="entry name" value="PPIase_PpiC"/>
</dbReference>
<feature type="chain" id="PRO_5010713038" description="peptidylprolyl isomerase" evidence="6">
    <location>
        <begin position="28"/>
        <end position="292"/>
    </location>
</feature>
<evidence type="ECO:0000256" key="1">
    <source>
        <dbReference type="ARBA" id="ARBA00000971"/>
    </source>
</evidence>
<dbReference type="PROSITE" id="PS01096">
    <property type="entry name" value="PPIC_PPIASE_1"/>
    <property type="match status" value="1"/>
</dbReference>
<dbReference type="GO" id="GO:0003755">
    <property type="term" value="F:peptidyl-prolyl cis-trans isomerase activity"/>
    <property type="evidence" value="ECO:0007669"/>
    <property type="project" value="UniProtKB-KW"/>
</dbReference>
<evidence type="ECO:0000256" key="3">
    <source>
        <dbReference type="ARBA" id="ARBA00013194"/>
    </source>
</evidence>
<dbReference type="PANTHER" id="PTHR47245:SF2">
    <property type="entry name" value="PEPTIDYL-PROLYL CIS-TRANS ISOMERASE HP_0175-RELATED"/>
    <property type="match status" value="1"/>
</dbReference>
<dbReference type="PANTHER" id="PTHR47245">
    <property type="entry name" value="PEPTIDYLPROLYL ISOMERASE"/>
    <property type="match status" value="1"/>
</dbReference>
<dbReference type="InterPro" id="IPR027304">
    <property type="entry name" value="Trigger_fact/SurA_dom_sf"/>
</dbReference>